<sequence>MMHEPQAGALAAVAALDEPTRRRLYEYVVRRPEPVSRDDVAAALSVPRATVAFHLDRLVDERLLAVGHERRTGRSGPGAGRPAKLYRRSDRQVSVSLPERQYELAGQLLATAVEEAGETGDSAREILGRRARERGAELAAGAPDILGALEEHGFEPRAEGGEVLLGNCPFHRLARTHPRLVCEMNLGLVEGMLAGTGEDGLRARLDPHPGFCCVRLAPG</sequence>
<dbReference type="Proteomes" id="UP000286716">
    <property type="component" value="Unassembled WGS sequence"/>
</dbReference>
<dbReference type="SUPFAM" id="SSF46785">
    <property type="entry name" value="Winged helix' DNA-binding domain"/>
    <property type="match status" value="1"/>
</dbReference>
<evidence type="ECO:0000256" key="1">
    <source>
        <dbReference type="SAM" id="MobiDB-lite"/>
    </source>
</evidence>
<dbReference type="InterPro" id="IPR036390">
    <property type="entry name" value="WH_DNA-bd_sf"/>
</dbReference>
<gene>
    <name evidence="2" type="ORF">DMA12_33805</name>
</gene>
<name>A0A428W553_AMYBA</name>
<evidence type="ECO:0000313" key="2">
    <source>
        <dbReference type="EMBL" id="RSM38218.1"/>
    </source>
</evidence>
<dbReference type="Gene3D" id="1.10.10.10">
    <property type="entry name" value="Winged helix-like DNA-binding domain superfamily/Winged helix DNA-binding domain"/>
    <property type="match status" value="1"/>
</dbReference>
<comment type="caution">
    <text evidence="2">The sequence shown here is derived from an EMBL/GenBank/DDBJ whole genome shotgun (WGS) entry which is preliminary data.</text>
</comment>
<accession>A0A428W553</accession>
<keyword evidence="3" id="KW-1185">Reference proteome</keyword>
<protein>
    <submittedName>
        <fullName evidence="2">Transcriptional regulator</fullName>
    </submittedName>
</protein>
<dbReference type="OrthoDB" id="3399802at2"/>
<feature type="region of interest" description="Disordered" evidence="1">
    <location>
        <begin position="69"/>
        <end position="90"/>
    </location>
</feature>
<reference evidence="2 3" key="1">
    <citation type="submission" date="2018-05" db="EMBL/GenBank/DDBJ databases">
        <title>Evolution of GPA BGCs.</title>
        <authorList>
            <person name="Waglechner N."/>
            <person name="Wright G.D."/>
        </authorList>
    </citation>
    <scope>NUCLEOTIDE SEQUENCE [LARGE SCALE GENOMIC DNA]</scope>
    <source>
        <strain evidence="2 3">DSM 5908</strain>
    </source>
</reference>
<dbReference type="InterPro" id="IPR036388">
    <property type="entry name" value="WH-like_DNA-bd_sf"/>
</dbReference>
<dbReference type="EMBL" id="QHHU01000060">
    <property type="protein sequence ID" value="RSM38218.1"/>
    <property type="molecule type" value="Genomic_DNA"/>
</dbReference>
<evidence type="ECO:0000313" key="3">
    <source>
        <dbReference type="Proteomes" id="UP000286716"/>
    </source>
</evidence>
<organism evidence="2 3">
    <name type="scientific">Amycolatopsis balhimycina DSM 5908</name>
    <dbReference type="NCBI Taxonomy" id="1081091"/>
    <lineage>
        <taxon>Bacteria</taxon>
        <taxon>Bacillati</taxon>
        <taxon>Actinomycetota</taxon>
        <taxon>Actinomycetes</taxon>
        <taxon>Pseudonocardiales</taxon>
        <taxon>Pseudonocardiaceae</taxon>
        <taxon>Amycolatopsis</taxon>
    </lineage>
</organism>
<dbReference type="Pfam" id="PF12840">
    <property type="entry name" value="HTH_20"/>
    <property type="match status" value="1"/>
</dbReference>
<proteinExistence type="predicted"/>
<dbReference type="AlphaFoldDB" id="A0A428W553"/>